<evidence type="ECO:0000259" key="1">
    <source>
        <dbReference type="Pfam" id="PF00534"/>
    </source>
</evidence>
<dbReference type="Proteomes" id="UP001139700">
    <property type="component" value="Unassembled WGS sequence"/>
</dbReference>
<dbReference type="Pfam" id="PF09314">
    <property type="entry name" value="DUF1972"/>
    <property type="match status" value="1"/>
</dbReference>
<protein>
    <submittedName>
        <fullName evidence="3">DUF1972 domain-containing protein</fullName>
    </submittedName>
</protein>
<name>A0A9X1TB60_9BACT</name>
<accession>A0A9X1TB60</accession>
<dbReference type="EMBL" id="JAJTTA010000004">
    <property type="protein sequence ID" value="MCF0042531.1"/>
    <property type="molecule type" value="Genomic_DNA"/>
</dbReference>
<dbReference type="RefSeq" id="WP_234615382.1">
    <property type="nucleotide sequence ID" value="NZ_CP098806.1"/>
</dbReference>
<keyword evidence="4" id="KW-1185">Reference proteome</keyword>
<evidence type="ECO:0000313" key="4">
    <source>
        <dbReference type="Proteomes" id="UP001139700"/>
    </source>
</evidence>
<dbReference type="AlphaFoldDB" id="A0A9X1TB60"/>
<dbReference type="SUPFAM" id="SSF53756">
    <property type="entry name" value="UDP-Glycosyltransferase/glycogen phosphorylase"/>
    <property type="match status" value="1"/>
</dbReference>
<gene>
    <name evidence="3" type="ORF">LXM24_20680</name>
</gene>
<feature type="domain" description="DUF1972" evidence="2">
    <location>
        <begin position="3"/>
        <end position="174"/>
    </location>
</feature>
<evidence type="ECO:0000259" key="2">
    <source>
        <dbReference type="Pfam" id="PF09314"/>
    </source>
</evidence>
<feature type="domain" description="Glycosyl transferase family 1" evidence="1">
    <location>
        <begin position="198"/>
        <end position="309"/>
    </location>
</feature>
<comment type="caution">
    <text evidence="3">The sequence shown here is derived from an EMBL/GenBank/DDBJ whole genome shotgun (WGS) entry which is preliminary data.</text>
</comment>
<dbReference type="InterPro" id="IPR015393">
    <property type="entry name" value="DUF1972"/>
</dbReference>
<dbReference type="PANTHER" id="PTHR12526">
    <property type="entry name" value="GLYCOSYLTRANSFERASE"/>
    <property type="match status" value="1"/>
</dbReference>
<dbReference type="GO" id="GO:0016757">
    <property type="term" value="F:glycosyltransferase activity"/>
    <property type="evidence" value="ECO:0007669"/>
    <property type="project" value="InterPro"/>
</dbReference>
<dbReference type="Pfam" id="PF00534">
    <property type="entry name" value="Glycos_transf_1"/>
    <property type="match status" value="1"/>
</dbReference>
<evidence type="ECO:0000313" key="3">
    <source>
        <dbReference type="EMBL" id="MCF0042531.1"/>
    </source>
</evidence>
<reference evidence="3" key="1">
    <citation type="submission" date="2021-12" db="EMBL/GenBank/DDBJ databases">
        <title>Novel species in genus Dyadobacter.</title>
        <authorList>
            <person name="Ma C."/>
        </authorList>
    </citation>
    <scope>NUCLEOTIDE SEQUENCE</scope>
    <source>
        <strain evidence="3">CY399</strain>
    </source>
</reference>
<proteinExistence type="predicted"/>
<dbReference type="InterPro" id="IPR001296">
    <property type="entry name" value="Glyco_trans_1"/>
</dbReference>
<dbReference type="Gene3D" id="3.40.50.2000">
    <property type="entry name" value="Glycogen Phosphorylase B"/>
    <property type="match status" value="2"/>
</dbReference>
<sequence length="386" mass="44340">MNIAIIGTRGIPNHYGGFEQFAEYLAKGLVGRGHQITVYNSHMHPYQESEWNGVKLVHCYDPEDKWGTIGQFIYDLNCIKHARSQSYDIILQLGYTSSTVWGWMLPREKSIITTNMDGLEWKRSKYSKPVRAFLKKAEYLGTVFSDYWISDSLGIQDYLKKEYNISSTYIPYGAHPFETADVSKIANYNITPGNYNMLIARLEPENNVDTILEGVSLADKKVPFLVVGKHNTKYGEYLKSKYEKCENIKFLGGIYDINALNNIRHFANIYFHGHSVGGTNPSLLEAMASHTLICAHKNEFNTTILEDDALYFSNSEQVKAVVNSARKEDYISFANHNLDKIKTIYEWDNIIEQYENHFKTIYSTKHEIRENNPAGRIPDQAKHLSR</sequence>
<organism evidence="3 4">
    <name type="scientific">Dyadobacter fanqingshengii</name>
    <dbReference type="NCBI Taxonomy" id="2906443"/>
    <lineage>
        <taxon>Bacteria</taxon>
        <taxon>Pseudomonadati</taxon>
        <taxon>Bacteroidota</taxon>
        <taxon>Cytophagia</taxon>
        <taxon>Cytophagales</taxon>
        <taxon>Spirosomataceae</taxon>
        <taxon>Dyadobacter</taxon>
    </lineage>
</organism>